<proteinExistence type="predicted"/>
<sequence length="24" mass="2915">MLPRSSAYIYYIFKILNSTKYKNT</sequence>
<dbReference type="EMBL" id="GBXM01046371">
    <property type="protein sequence ID" value="JAH62206.1"/>
    <property type="molecule type" value="Transcribed_RNA"/>
</dbReference>
<name>A0A0E9U8M2_ANGAN</name>
<accession>A0A0E9U8M2</accession>
<organism evidence="1">
    <name type="scientific">Anguilla anguilla</name>
    <name type="common">European freshwater eel</name>
    <name type="synonym">Muraena anguilla</name>
    <dbReference type="NCBI Taxonomy" id="7936"/>
    <lineage>
        <taxon>Eukaryota</taxon>
        <taxon>Metazoa</taxon>
        <taxon>Chordata</taxon>
        <taxon>Craniata</taxon>
        <taxon>Vertebrata</taxon>
        <taxon>Euteleostomi</taxon>
        <taxon>Actinopterygii</taxon>
        <taxon>Neopterygii</taxon>
        <taxon>Teleostei</taxon>
        <taxon>Anguilliformes</taxon>
        <taxon>Anguillidae</taxon>
        <taxon>Anguilla</taxon>
    </lineage>
</organism>
<reference evidence="1" key="2">
    <citation type="journal article" date="2015" name="Fish Shellfish Immunol.">
        <title>Early steps in the European eel (Anguilla anguilla)-Vibrio vulnificus interaction in the gills: Role of the RtxA13 toxin.</title>
        <authorList>
            <person name="Callol A."/>
            <person name="Pajuelo D."/>
            <person name="Ebbesson L."/>
            <person name="Teles M."/>
            <person name="MacKenzie S."/>
            <person name="Amaro C."/>
        </authorList>
    </citation>
    <scope>NUCLEOTIDE SEQUENCE</scope>
</reference>
<reference evidence="1" key="1">
    <citation type="submission" date="2014-11" db="EMBL/GenBank/DDBJ databases">
        <authorList>
            <person name="Amaro Gonzalez C."/>
        </authorList>
    </citation>
    <scope>NUCLEOTIDE SEQUENCE</scope>
</reference>
<dbReference type="AlphaFoldDB" id="A0A0E9U8M2"/>
<protein>
    <submittedName>
        <fullName evidence="1">Uncharacterized protein</fullName>
    </submittedName>
</protein>
<evidence type="ECO:0000313" key="1">
    <source>
        <dbReference type="EMBL" id="JAH62206.1"/>
    </source>
</evidence>